<comment type="caution">
    <text evidence="2">The sequence shown here is derived from an EMBL/GenBank/DDBJ whole genome shotgun (WGS) entry which is preliminary data.</text>
</comment>
<organism evidence="2 3">
    <name type="scientific">Halomarina rubra</name>
    <dbReference type="NCBI Taxonomy" id="2071873"/>
    <lineage>
        <taxon>Archaea</taxon>
        <taxon>Methanobacteriati</taxon>
        <taxon>Methanobacteriota</taxon>
        <taxon>Stenosarchaea group</taxon>
        <taxon>Halobacteria</taxon>
        <taxon>Halobacteriales</taxon>
        <taxon>Natronomonadaceae</taxon>
        <taxon>Halomarina</taxon>
    </lineage>
</organism>
<evidence type="ECO:0000313" key="3">
    <source>
        <dbReference type="Proteomes" id="UP001597187"/>
    </source>
</evidence>
<protein>
    <submittedName>
        <fullName evidence="2">Uncharacterized protein</fullName>
    </submittedName>
</protein>
<name>A0ABD6AZS6_9EURY</name>
<dbReference type="EMBL" id="JBHUDC010000008">
    <property type="protein sequence ID" value="MFD1515102.1"/>
    <property type="molecule type" value="Genomic_DNA"/>
</dbReference>
<evidence type="ECO:0000313" key="2">
    <source>
        <dbReference type="EMBL" id="MFD1515102.1"/>
    </source>
</evidence>
<keyword evidence="3" id="KW-1185">Reference proteome</keyword>
<sequence length="219" mass="24023">MGERNYAEECGDYGGSNRDGEPCGRPAGWGTDFPDGKCRHHRGTSPDGTSHNDNTNAVTHGLYAQTNATYQQVLTDDERQLVDDIFSDYLADYEARHGEATTGTRAELFRIAVSYGKHVHADRWAIEKPESLESGNAAVDRETHVSDGGETYYTYKETVVAKGQRALSRDRRAWLKDLGLMGASPDDRQASALEAGLDLTLSTDEKAALDGTFDTEPQT</sequence>
<dbReference type="RefSeq" id="WP_250875026.1">
    <property type="nucleotide sequence ID" value="NZ_JALXFV010000008.1"/>
</dbReference>
<proteinExistence type="predicted"/>
<dbReference type="AlphaFoldDB" id="A0ABD6AZS6"/>
<feature type="compositionally biased region" description="Polar residues" evidence="1">
    <location>
        <begin position="46"/>
        <end position="55"/>
    </location>
</feature>
<reference evidence="2 3" key="1">
    <citation type="journal article" date="2019" name="Int. J. Syst. Evol. Microbiol.">
        <title>The Global Catalogue of Microorganisms (GCM) 10K type strain sequencing project: providing services to taxonomists for standard genome sequencing and annotation.</title>
        <authorList>
            <consortium name="The Broad Institute Genomics Platform"/>
            <consortium name="The Broad Institute Genome Sequencing Center for Infectious Disease"/>
            <person name="Wu L."/>
            <person name="Ma J."/>
        </authorList>
    </citation>
    <scope>NUCLEOTIDE SEQUENCE [LARGE SCALE GENOMIC DNA]</scope>
    <source>
        <strain evidence="2 3">CGMCC 1.12563</strain>
    </source>
</reference>
<dbReference type="Proteomes" id="UP001597187">
    <property type="component" value="Unassembled WGS sequence"/>
</dbReference>
<evidence type="ECO:0000256" key="1">
    <source>
        <dbReference type="SAM" id="MobiDB-lite"/>
    </source>
</evidence>
<accession>A0ABD6AZS6</accession>
<gene>
    <name evidence="2" type="ORF">ACFSBT_17620</name>
</gene>
<feature type="region of interest" description="Disordered" evidence="1">
    <location>
        <begin position="1"/>
        <end position="55"/>
    </location>
</feature>